<evidence type="ECO:0000256" key="5">
    <source>
        <dbReference type="ARBA" id="ARBA00022989"/>
    </source>
</evidence>
<feature type="transmembrane region" description="Helical" evidence="7">
    <location>
        <begin position="94"/>
        <end position="112"/>
    </location>
</feature>
<keyword evidence="4 7" id="KW-0812">Transmembrane</keyword>
<accession>A0ABN6YYZ6</accession>
<dbReference type="InterPro" id="IPR000515">
    <property type="entry name" value="MetI-like"/>
</dbReference>
<dbReference type="PANTHER" id="PTHR30450:SF1">
    <property type="entry name" value="D-METHIONINE TRANSPORT SYSTEM PERMEASE PROTEIN METI-RELATED"/>
    <property type="match status" value="1"/>
</dbReference>
<dbReference type="PANTHER" id="PTHR30450">
    <property type="entry name" value="ABC TRANSPORTER PERMEASE"/>
    <property type="match status" value="1"/>
</dbReference>
<dbReference type="CDD" id="cd06261">
    <property type="entry name" value="TM_PBP2"/>
    <property type="match status" value="1"/>
</dbReference>
<evidence type="ECO:0000256" key="1">
    <source>
        <dbReference type="ARBA" id="ARBA00004651"/>
    </source>
</evidence>
<proteinExistence type="inferred from homology"/>
<comment type="subcellular location">
    <subcellularLocation>
        <location evidence="1 7">Cell membrane</location>
        <topology evidence="1 7">Multi-pass membrane protein</topology>
    </subcellularLocation>
</comment>
<feature type="domain" description="ABC transmembrane type-1" evidence="8">
    <location>
        <begin position="17"/>
        <end position="209"/>
    </location>
</feature>
<evidence type="ECO:0000256" key="3">
    <source>
        <dbReference type="ARBA" id="ARBA00022475"/>
    </source>
</evidence>
<evidence type="ECO:0000313" key="9">
    <source>
        <dbReference type="EMBL" id="BDZ78637.1"/>
    </source>
</evidence>
<evidence type="ECO:0000256" key="6">
    <source>
        <dbReference type="ARBA" id="ARBA00023136"/>
    </source>
</evidence>
<dbReference type="Proteomes" id="UP001305815">
    <property type="component" value="Chromosome"/>
</dbReference>
<feature type="transmembrane region" description="Helical" evidence="7">
    <location>
        <begin position="56"/>
        <end position="82"/>
    </location>
</feature>
<dbReference type="Pfam" id="PF00528">
    <property type="entry name" value="BPD_transp_1"/>
    <property type="match status" value="1"/>
</dbReference>
<organism evidence="9 10">
    <name type="scientific">Claveliimonas bilis</name>
    <dbReference type="NCBI Taxonomy" id="3028070"/>
    <lineage>
        <taxon>Bacteria</taxon>
        <taxon>Bacillati</taxon>
        <taxon>Bacillota</taxon>
        <taxon>Clostridia</taxon>
        <taxon>Lachnospirales</taxon>
        <taxon>Lachnospiraceae</taxon>
        <taxon>Claveliimonas</taxon>
    </lineage>
</organism>
<evidence type="ECO:0000256" key="7">
    <source>
        <dbReference type="RuleBase" id="RU363032"/>
    </source>
</evidence>
<feature type="transmembrane region" description="Helical" evidence="7">
    <location>
        <begin position="191"/>
        <end position="215"/>
    </location>
</feature>
<evidence type="ECO:0000259" key="8">
    <source>
        <dbReference type="PROSITE" id="PS50928"/>
    </source>
</evidence>
<keyword evidence="10" id="KW-1185">Reference proteome</keyword>
<name>A0ABN6YYZ6_9FIRM</name>
<comment type="similarity">
    <text evidence="7">Belongs to the binding-protein-dependent transport system permease family.</text>
</comment>
<keyword evidence="6 7" id="KW-0472">Membrane</keyword>
<sequence length="221" mass="24043">MDLRQWELFKQIVPSAVAETAFMLFWATIISIIVGFILAIILFVTNKDGLKENRIIYGVINTIINVICSFPFIILVVALIPVTRAVVGTPIGNVAAIFPLSIAGAASATRLIEGNLNEVDKSLIRAAQSFGASNWQIIYKIVLKDSMPIMIYGSTILIINILGMTAMAGTIGGGGLGAIAITYGYQGFNRVIMYGTVIILVILVEILQVSGVRIYHWMKKH</sequence>
<feature type="transmembrane region" description="Helical" evidence="7">
    <location>
        <begin position="149"/>
        <end position="171"/>
    </location>
</feature>
<dbReference type="PROSITE" id="PS50928">
    <property type="entry name" value="ABC_TM1"/>
    <property type="match status" value="1"/>
</dbReference>
<evidence type="ECO:0000313" key="10">
    <source>
        <dbReference type="Proteomes" id="UP001305815"/>
    </source>
</evidence>
<reference evidence="10" key="1">
    <citation type="journal article" date="2023" name="Int. J. Syst. Evol. Microbiol.">
        <title>Claveliimonas bilis gen. nov., sp. nov., deoxycholic acid-producing bacteria isolated from human faeces, and reclassification of Sellimonas monacensis Zenner et al. 2021 as Claveliimonas monacensis comb. nov.</title>
        <authorList>
            <person name="Hisatomi A."/>
            <person name="Kastawa N.W.E.P.G."/>
            <person name="Song I."/>
            <person name="Ohkuma M."/>
            <person name="Fukiya S."/>
            <person name="Sakamoto M."/>
        </authorList>
    </citation>
    <scope>NUCLEOTIDE SEQUENCE [LARGE SCALE GENOMIC DNA]</scope>
    <source>
        <strain evidence="10">12BBH14</strain>
    </source>
</reference>
<evidence type="ECO:0000256" key="4">
    <source>
        <dbReference type="ARBA" id="ARBA00022692"/>
    </source>
</evidence>
<dbReference type="Gene3D" id="1.10.3720.10">
    <property type="entry name" value="MetI-like"/>
    <property type="match status" value="1"/>
</dbReference>
<keyword evidence="5 7" id="KW-1133">Transmembrane helix</keyword>
<gene>
    <name evidence="9" type="primary">metI2</name>
    <name evidence="9" type="ORF">Lac1_28200</name>
</gene>
<dbReference type="RefSeq" id="WP_316265701.1">
    <property type="nucleotide sequence ID" value="NZ_AP027742.1"/>
</dbReference>
<keyword evidence="2 7" id="KW-0813">Transport</keyword>
<feature type="transmembrane region" description="Helical" evidence="7">
    <location>
        <begin position="20"/>
        <end position="44"/>
    </location>
</feature>
<dbReference type="InterPro" id="IPR035906">
    <property type="entry name" value="MetI-like_sf"/>
</dbReference>
<dbReference type="EMBL" id="AP027742">
    <property type="protein sequence ID" value="BDZ78637.1"/>
    <property type="molecule type" value="Genomic_DNA"/>
</dbReference>
<dbReference type="InterPro" id="IPR051322">
    <property type="entry name" value="AA_ABC_Transporter_Permease"/>
</dbReference>
<evidence type="ECO:0000256" key="2">
    <source>
        <dbReference type="ARBA" id="ARBA00022448"/>
    </source>
</evidence>
<dbReference type="SUPFAM" id="SSF161098">
    <property type="entry name" value="MetI-like"/>
    <property type="match status" value="1"/>
</dbReference>
<protein>
    <submittedName>
        <fullName evidence="9">Methionine ABC transporter permease</fullName>
    </submittedName>
</protein>
<keyword evidence="3" id="KW-1003">Cell membrane</keyword>